<dbReference type="Pfam" id="PF00643">
    <property type="entry name" value="zf-B_box"/>
    <property type="match status" value="1"/>
</dbReference>
<evidence type="ECO:0000256" key="6">
    <source>
        <dbReference type="ARBA" id="ARBA00022833"/>
    </source>
</evidence>
<dbReference type="AlphaFoldDB" id="A0AAW2Y1L4"/>
<organism evidence="13">
    <name type="scientific">Sesamum latifolium</name>
    <dbReference type="NCBI Taxonomy" id="2727402"/>
    <lineage>
        <taxon>Eukaryota</taxon>
        <taxon>Viridiplantae</taxon>
        <taxon>Streptophyta</taxon>
        <taxon>Embryophyta</taxon>
        <taxon>Tracheophyta</taxon>
        <taxon>Spermatophyta</taxon>
        <taxon>Magnoliopsida</taxon>
        <taxon>eudicotyledons</taxon>
        <taxon>Gunneridae</taxon>
        <taxon>Pentapetalae</taxon>
        <taxon>asterids</taxon>
        <taxon>lamiids</taxon>
        <taxon>Lamiales</taxon>
        <taxon>Pedaliaceae</taxon>
        <taxon>Sesamum</taxon>
    </lineage>
</organism>
<evidence type="ECO:0000256" key="9">
    <source>
        <dbReference type="PROSITE-ProRule" id="PRU00357"/>
    </source>
</evidence>
<keyword evidence="7 9" id="KW-0539">Nucleus</keyword>
<evidence type="ECO:0000259" key="12">
    <source>
        <dbReference type="PROSITE" id="PS51017"/>
    </source>
</evidence>
<dbReference type="GO" id="GO:0008270">
    <property type="term" value="F:zinc ion binding"/>
    <property type="evidence" value="ECO:0007669"/>
    <property type="project" value="UniProtKB-KW"/>
</dbReference>
<evidence type="ECO:0000256" key="3">
    <source>
        <dbReference type="ARBA" id="ARBA00022723"/>
    </source>
</evidence>
<evidence type="ECO:0000256" key="10">
    <source>
        <dbReference type="SAM" id="MobiDB-lite"/>
    </source>
</evidence>
<comment type="caution">
    <text evidence="13">The sequence shown here is derived from an EMBL/GenBank/DDBJ whole genome shotgun (WGS) entry which is preliminary data.</text>
</comment>
<dbReference type="InterPro" id="IPR049808">
    <property type="entry name" value="CONSTANS-like_Bbox1"/>
</dbReference>
<dbReference type="PANTHER" id="PTHR31717:SF58">
    <property type="entry name" value="ZINC FINGER PROTEIN CONSTANS-LIKE 13"/>
    <property type="match status" value="1"/>
</dbReference>
<evidence type="ECO:0000259" key="11">
    <source>
        <dbReference type="PROSITE" id="PS50119"/>
    </source>
</evidence>
<evidence type="ECO:0000313" key="13">
    <source>
        <dbReference type="EMBL" id="KAL0459619.1"/>
    </source>
</evidence>
<evidence type="ECO:0000256" key="4">
    <source>
        <dbReference type="ARBA" id="ARBA00022737"/>
    </source>
</evidence>
<keyword evidence="6" id="KW-0862">Zinc</keyword>
<reference evidence="13" key="1">
    <citation type="submission" date="2020-06" db="EMBL/GenBank/DDBJ databases">
        <authorList>
            <person name="Li T."/>
            <person name="Hu X."/>
            <person name="Zhang T."/>
            <person name="Song X."/>
            <person name="Zhang H."/>
            <person name="Dai N."/>
            <person name="Sheng W."/>
            <person name="Hou X."/>
            <person name="Wei L."/>
        </authorList>
    </citation>
    <scope>NUCLEOTIDE SEQUENCE</scope>
    <source>
        <strain evidence="13">KEN1</strain>
        <tissue evidence="13">Leaf</tissue>
    </source>
</reference>
<feature type="domain" description="CCT" evidence="12">
    <location>
        <begin position="350"/>
        <end position="392"/>
    </location>
</feature>
<feature type="region of interest" description="Disordered" evidence="10">
    <location>
        <begin position="323"/>
        <end position="351"/>
    </location>
</feature>
<evidence type="ECO:0000256" key="1">
    <source>
        <dbReference type="ARBA" id="ARBA00004123"/>
    </source>
</evidence>
<dbReference type="SMART" id="SM00336">
    <property type="entry name" value="BBOX"/>
    <property type="match status" value="2"/>
</dbReference>
<dbReference type="PANTHER" id="PTHR31717">
    <property type="entry name" value="ZINC FINGER PROTEIN CONSTANS-LIKE 10"/>
    <property type="match status" value="1"/>
</dbReference>
<feature type="domain" description="B box-type" evidence="11">
    <location>
        <begin position="14"/>
        <end position="61"/>
    </location>
</feature>
<evidence type="ECO:0000256" key="7">
    <source>
        <dbReference type="ARBA" id="ARBA00023242"/>
    </source>
</evidence>
<evidence type="ECO:0000256" key="5">
    <source>
        <dbReference type="ARBA" id="ARBA00022771"/>
    </source>
</evidence>
<keyword evidence="3" id="KW-0479">Metal-binding</keyword>
<keyword evidence="5 8" id="KW-0863">Zinc-finger</keyword>
<dbReference type="CDD" id="cd19821">
    <property type="entry name" value="Bbox1_BBX-like"/>
    <property type="match status" value="2"/>
</dbReference>
<dbReference type="GO" id="GO:0006355">
    <property type="term" value="P:regulation of DNA-templated transcription"/>
    <property type="evidence" value="ECO:0007669"/>
    <property type="project" value="UniProtKB-ARBA"/>
</dbReference>
<feature type="domain" description="B box-type" evidence="11">
    <location>
        <begin position="57"/>
        <end position="102"/>
    </location>
</feature>
<comment type="subcellular location">
    <subcellularLocation>
        <location evidence="1 9">Nucleus</location>
    </subcellularLocation>
</comment>
<proteinExistence type="inferred from homology"/>
<name>A0AAW2Y1L4_9LAMI</name>
<comment type="similarity">
    <text evidence="2">Belongs to the CONSTANS family.</text>
</comment>
<evidence type="ECO:0000256" key="2">
    <source>
        <dbReference type="ARBA" id="ARBA00010024"/>
    </source>
</evidence>
<evidence type="ECO:0000256" key="8">
    <source>
        <dbReference type="PROSITE-ProRule" id="PRU00024"/>
    </source>
</evidence>
<keyword evidence="4" id="KW-0677">Repeat</keyword>
<dbReference type="GO" id="GO:0005634">
    <property type="term" value="C:nucleus"/>
    <property type="evidence" value="ECO:0007669"/>
    <property type="project" value="UniProtKB-SubCell"/>
</dbReference>
<gene>
    <name evidence="13" type="ORF">Slati_0589100</name>
</gene>
<dbReference type="EMBL" id="JACGWN010000002">
    <property type="protein sequence ID" value="KAL0459619.1"/>
    <property type="molecule type" value="Genomic_DNA"/>
</dbReference>
<dbReference type="InterPro" id="IPR010402">
    <property type="entry name" value="CCT_domain"/>
</dbReference>
<dbReference type="PROSITE" id="PS50119">
    <property type="entry name" value="ZF_BBOX"/>
    <property type="match status" value="2"/>
</dbReference>
<dbReference type="Pfam" id="PF06203">
    <property type="entry name" value="CCT"/>
    <property type="match status" value="1"/>
</dbReference>
<reference evidence="13" key="2">
    <citation type="journal article" date="2024" name="Plant">
        <title>Genomic evolution and insights into agronomic trait innovations of Sesamum species.</title>
        <authorList>
            <person name="Miao H."/>
            <person name="Wang L."/>
            <person name="Qu L."/>
            <person name="Liu H."/>
            <person name="Sun Y."/>
            <person name="Le M."/>
            <person name="Wang Q."/>
            <person name="Wei S."/>
            <person name="Zheng Y."/>
            <person name="Lin W."/>
            <person name="Duan Y."/>
            <person name="Cao H."/>
            <person name="Xiong S."/>
            <person name="Wang X."/>
            <person name="Wei L."/>
            <person name="Li C."/>
            <person name="Ma Q."/>
            <person name="Ju M."/>
            <person name="Zhao R."/>
            <person name="Li G."/>
            <person name="Mu C."/>
            <person name="Tian Q."/>
            <person name="Mei H."/>
            <person name="Zhang T."/>
            <person name="Gao T."/>
            <person name="Zhang H."/>
        </authorList>
    </citation>
    <scope>NUCLEOTIDE SEQUENCE</scope>
    <source>
        <strain evidence="13">KEN1</strain>
    </source>
</reference>
<dbReference type="PROSITE" id="PS51017">
    <property type="entry name" value="CCT"/>
    <property type="match status" value="1"/>
</dbReference>
<sequence length="394" mass="43875">MSVADQENYVSGDRSGRLCDFCNESKALLYCRADSARLCFNCDREVHSTNPLFKKHNRSLLCDSCNSSPSSIFCCTESAVLCQNCDWENHNNFKSIHDRRPIEGFNGCPSVSELLSFLGLEDLGKKSLVFDGGNDEGFLDLLVWETPAVVSLDDLIVSSNSVDSGRSFQAMGSLLCLRVPLLQKIRALGYICLVLIISSNWNRNAACGKHKEEILCQLREMAKAEPNFGGSMEELDPVEFQSLVPGKCQLRDSSPGPESNAEPILVPSYEPSALNWFDFTGGVEDKGLPSTFVGSFNEMNHLVPDKDSDAGDSTGIANGLQEVQSSTPVDSKPFQGLPISGPRELNTQERDSAISRYKEKRKTRRYEKHIRYESRKVRAESRTRIKGRFAKMDR</sequence>
<dbReference type="InterPro" id="IPR000315">
    <property type="entry name" value="Znf_B-box"/>
</dbReference>
<protein>
    <submittedName>
        <fullName evidence="13">Zinc finger protein CONSTANS-LIKE 13</fullName>
    </submittedName>
</protein>
<accession>A0AAW2Y1L4</accession>